<proteinExistence type="inferred from homology"/>
<protein>
    <recommendedName>
        <fullName evidence="11">Azaleucine resistance protein AzlC</fullName>
    </recommendedName>
</protein>
<gene>
    <name evidence="9" type="ordered locus">Acin_1062</name>
</gene>
<evidence type="ECO:0000313" key="9">
    <source>
        <dbReference type="EMBL" id="AEQ22288.1"/>
    </source>
</evidence>
<keyword evidence="6 8" id="KW-1133">Transmembrane helix</keyword>
<evidence type="ECO:0000256" key="4">
    <source>
        <dbReference type="ARBA" id="ARBA00022475"/>
    </source>
</evidence>
<dbReference type="PANTHER" id="PTHR34979">
    <property type="entry name" value="INNER MEMBRANE PROTEIN YGAZ"/>
    <property type="match status" value="1"/>
</dbReference>
<keyword evidence="7 8" id="KW-0472">Membrane</keyword>
<keyword evidence="4" id="KW-1003">Cell membrane</keyword>
<evidence type="ECO:0000313" key="10">
    <source>
        <dbReference type="Proteomes" id="UP000007093"/>
    </source>
</evidence>
<evidence type="ECO:0000256" key="2">
    <source>
        <dbReference type="ARBA" id="ARBA00010735"/>
    </source>
</evidence>
<feature type="transmembrane region" description="Helical" evidence="8">
    <location>
        <begin position="81"/>
        <end position="102"/>
    </location>
</feature>
<feature type="transmembrane region" description="Helical" evidence="8">
    <location>
        <begin position="22"/>
        <end position="43"/>
    </location>
</feature>
<evidence type="ECO:0000256" key="3">
    <source>
        <dbReference type="ARBA" id="ARBA00022448"/>
    </source>
</evidence>
<dbReference type="GO" id="GO:1903785">
    <property type="term" value="P:L-valine transmembrane transport"/>
    <property type="evidence" value="ECO:0007669"/>
    <property type="project" value="TreeGrafter"/>
</dbReference>
<feature type="transmembrane region" description="Helical" evidence="8">
    <location>
        <begin position="173"/>
        <end position="190"/>
    </location>
</feature>
<reference evidence="9 10" key="1">
    <citation type="journal article" date="2011" name="J. Bacteriol.">
        <title>Complete genome sequence of Acidaminococcus intestini RYC-MR95, a Gram-negative bacterium from the phylum Firmicutes.</title>
        <authorList>
            <person name="D'Auria G."/>
            <person name="Galan J.C."/>
            <person name="Rodriguez-Alcayna M."/>
            <person name="Moya A."/>
            <person name="Baquero F."/>
            <person name="Latorre A."/>
        </authorList>
    </citation>
    <scope>NUCLEOTIDE SEQUENCE [LARGE SCALE GENOMIC DNA]</scope>
    <source>
        <strain evidence="9 10">RyC-MR95</strain>
    </source>
</reference>
<dbReference type="EMBL" id="CP003058">
    <property type="protein sequence ID" value="AEQ22288.1"/>
    <property type="molecule type" value="Genomic_DNA"/>
</dbReference>
<feature type="transmembrane region" description="Helical" evidence="8">
    <location>
        <begin position="140"/>
        <end position="167"/>
    </location>
</feature>
<dbReference type="PANTHER" id="PTHR34979:SF1">
    <property type="entry name" value="INNER MEMBRANE PROTEIN YGAZ"/>
    <property type="match status" value="1"/>
</dbReference>
<comment type="similarity">
    <text evidence="2">Belongs to the AzlC family.</text>
</comment>
<evidence type="ECO:0000256" key="1">
    <source>
        <dbReference type="ARBA" id="ARBA00004651"/>
    </source>
</evidence>
<accession>G4Q6Y9</accession>
<feature type="transmembrane region" description="Helical" evidence="8">
    <location>
        <begin position="219"/>
        <end position="237"/>
    </location>
</feature>
<dbReference type="InterPro" id="IPR011606">
    <property type="entry name" value="Brnchd-chn_aa_trnsp_permease"/>
</dbReference>
<organism evidence="9 10">
    <name type="scientific">Acidaminococcus intestini (strain RyC-MR95)</name>
    <dbReference type="NCBI Taxonomy" id="568816"/>
    <lineage>
        <taxon>Bacteria</taxon>
        <taxon>Bacillati</taxon>
        <taxon>Bacillota</taxon>
        <taxon>Negativicutes</taxon>
        <taxon>Acidaminococcales</taxon>
        <taxon>Acidaminococcaceae</taxon>
        <taxon>Acidaminococcus</taxon>
    </lineage>
</organism>
<comment type="subcellular location">
    <subcellularLocation>
        <location evidence="1">Cell membrane</location>
        <topology evidence="1">Multi-pass membrane protein</topology>
    </subcellularLocation>
</comment>
<feature type="transmembrane region" description="Helical" evidence="8">
    <location>
        <begin position="55"/>
        <end position="75"/>
    </location>
</feature>
<evidence type="ECO:0000256" key="7">
    <source>
        <dbReference type="ARBA" id="ARBA00023136"/>
    </source>
</evidence>
<name>G4Q6Y9_ACIIR</name>
<evidence type="ECO:0000256" key="5">
    <source>
        <dbReference type="ARBA" id="ARBA00022692"/>
    </source>
</evidence>
<keyword evidence="10" id="KW-1185">Reference proteome</keyword>
<dbReference type="PATRIC" id="fig|568816.4.peg.1022"/>
<dbReference type="Proteomes" id="UP000007093">
    <property type="component" value="Chromosome"/>
</dbReference>
<dbReference type="KEGG" id="ain:Acin_1062"/>
<keyword evidence="3" id="KW-0813">Transport</keyword>
<evidence type="ECO:0000256" key="8">
    <source>
        <dbReference type="SAM" id="Phobius"/>
    </source>
</evidence>
<dbReference type="STRING" id="568816.Acin_1062"/>
<dbReference type="eggNOG" id="COG1296">
    <property type="taxonomic scope" value="Bacteria"/>
</dbReference>
<evidence type="ECO:0000256" key="6">
    <source>
        <dbReference type="ARBA" id="ARBA00022989"/>
    </source>
</evidence>
<keyword evidence="5 8" id="KW-0812">Transmembrane</keyword>
<dbReference type="Pfam" id="PF03591">
    <property type="entry name" value="AzlC"/>
    <property type="match status" value="1"/>
</dbReference>
<sequence>MITLVLPKSPARPPILNAFREALTATLPIAAGFLFIGAAYGFYMQRMGFSFWYPMLMAMIIFGGSLEFVTVTMLLSPFAPLQAFLMALMIQARHLFYGIAMLDRYKGMGWKKPFLIYGMCDETFALIFAKKPHPDVDPGWFMLFVTLLDYTYWFTSAALGGIFGSLVPFDTKGIDFVMTSMFIVIFVEQVRQQKTPLTASIGLCSAVICRLLFGPDHFLIPTMIVILILVTGLRKRITQKGGFPS</sequence>
<dbReference type="HOGENOM" id="CLU_065777_4_0_9"/>
<evidence type="ECO:0008006" key="11">
    <source>
        <dbReference type="Google" id="ProtNLM"/>
    </source>
</evidence>
<dbReference type="AlphaFoldDB" id="G4Q6Y9"/>
<dbReference type="FunCoup" id="G4Q6Y9">
    <property type="interactions" value="30"/>
</dbReference>
<dbReference type="InParanoid" id="G4Q6Y9"/>
<dbReference type="GO" id="GO:0005886">
    <property type="term" value="C:plasma membrane"/>
    <property type="evidence" value="ECO:0007669"/>
    <property type="project" value="UniProtKB-SubCell"/>
</dbReference>